<name>A0A9N9P3X0_9GLOM</name>
<comment type="caution">
    <text evidence="3">The sequence shown here is derived from an EMBL/GenBank/DDBJ whole genome shotgun (WGS) entry which is preliminary data.</text>
</comment>
<protein>
    <submittedName>
        <fullName evidence="3">11234_t:CDS:1</fullName>
    </submittedName>
</protein>
<keyword evidence="1" id="KW-0862">Zinc</keyword>
<evidence type="ECO:0000256" key="1">
    <source>
        <dbReference type="PROSITE-ProRule" id="PRU00042"/>
    </source>
</evidence>
<accession>A0A9N9P3X0</accession>
<dbReference type="PROSITE" id="PS50157">
    <property type="entry name" value="ZINC_FINGER_C2H2_2"/>
    <property type="match status" value="1"/>
</dbReference>
<dbReference type="EMBL" id="CAJVPY010023801">
    <property type="protein sequence ID" value="CAG8785657.1"/>
    <property type="molecule type" value="Genomic_DNA"/>
</dbReference>
<dbReference type="PROSITE" id="PS00028">
    <property type="entry name" value="ZINC_FINGER_C2H2_1"/>
    <property type="match status" value="1"/>
</dbReference>
<gene>
    <name evidence="3" type="ORF">DERYTH_LOCUS20348</name>
</gene>
<evidence type="ECO:0000313" key="3">
    <source>
        <dbReference type="EMBL" id="CAG8785657.1"/>
    </source>
</evidence>
<feature type="non-terminal residue" evidence="3">
    <location>
        <position position="217"/>
    </location>
</feature>
<feature type="domain" description="C2H2-type" evidence="2">
    <location>
        <begin position="20"/>
        <end position="48"/>
    </location>
</feature>
<dbReference type="InterPro" id="IPR013087">
    <property type="entry name" value="Znf_C2H2_type"/>
</dbReference>
<evidence type="ECO:0000313" key="4">
    <source>
        <dbReference type="Proteomes" id="UP000789405"/>
    </source>
</evidence>
<organism evidence="3 4">
    <name type="scientific">Dentiscutata erythropus</name>
    <dbReference type="NCBI Taxonomy" id="1348616"/>
    <lineage>
        <taxon>Eukaryota</taxon>
        <taxon>Fungi</taxon>
        <taxon>Fungi incertae sedis</taxon>
        <taxon>Mucoromycota</taxon>
        <taxon>Glomeromycotina</taxon>
        <taxon>Glomeromycetes</taxon>
        <taxon>Diversisporales</taxon>
        <taxon>Gigasporaceae</taxon>
        <taxon>Dentiscutata</taxon>
    </lineage>
</organism>
<proteinExistence type="predicted"/>
<dbReference type="Proteomes" id="UP000789405">
    <property type="component" value="Unassembled WGS sequence"/>
</dbReference>
<keyword evidence="1" id="KW-0863">Zinc-finger</keyword>
<keyword evidence="1" id="KW-0479">Metal-binding</keyword>
<dbReference type="AlphaFoldDB" id="A0A9N9P3X0"/>
<keyword evidence="4" id="KW-1185">Reference proteome</keyword>
<dbReference type="OrthoDB" id="2377055at2759"/>
<evidence type="ECO:0000259" key="2">
    <source>
        <dbReference type="PROSITE" id="PS50157"/>
    </source>
</evidence>
<sequence length="217" mass="25815">MTPPRKKYIFHVARTWDGKFKCPRCHFCFSKYDKLEKHVQEIHIVTKRGLSFRRQALYEKDRDNVSFKVKICSELDDITRKLKSAEEKYLPLLERGLPVSNDFRRCFNSILELKQSFEGFNQRQINQTESILYGKVATVKERAAAIIKSLQDEVTKLSIEIINNNKMIELLKKDHEALLENNDDYYVKRCRSLQRANYVLKQRNLELNEEIEDHTKQ</sequence>
<dbReference type="GO" id="GO:0008270">
    <property type="term" value="F:zinc ion binding"/>
    <property type="evidence" value="ECO:0007669"/>
    <property type="project" value="UniProtKB-KW"/>
</dbReference>
<reference evidence="3" key="1">
    <citation type="submission" date="2021-06" db="EMBL/GenBank/DDBJ databases">
        <authorList>
            <person name="Kallberg Y."/>
            <person name="Tangrot J."/>
            <person name="Rosling A."/>
        </authorList>
    </citation>
    <scope>NUCLEOTIDE SEQUENCE</scope>
    <source>
        <strain evidence="3">MA453B</strain>
    </source>
</reference>